<proteinExistence type="inferred from homology"/>
<dbReference type="EMBL" id="NKHU02000388">
    <property type="protein sequence ID" value="RHZ43690.1"/>
    <property type="molecule type" value="Genomic_DNA"/>
</dbReference>
<feature type="compositionally biased region" description="Polar residues" evidence="18">
    <location>
        <begin position="1438"/>
        <end position="1447"/>
    </location>
</feature>
<reference evidence="20" key="1">
    <citation type="submission" date="2018-08" db="EMBL/GenBank/DDBJ databases">
        <title>Draft genome sequence of azole-resistant Aspergillus thermomutatus (Neosartorya pseudofischeri) strain HMR AF 39, isolated from a human nasal aspirate.</title>
        <authorList>
            <person name="Parent-Michaud M."/>
            <person name="Dufresne P.J."/>
            <person name="Fournier E."/>
            <person name="Martineau C."/>
            <person name="Moreira S."/>
            <person name="Perkins V."/>
            <person name="De Repentigny L."/>
            <person name="Dufresne S.F."/>
        </authorList>
    </citation>
    <scope>NUCLEOTIDE SEQUENCE [LARGE SCALE GENOMIC DNA]</scope>
    <source>
        <strain evidence="20">HMR AF 39</strain>
    </source>
</reference>
<dbReference type="GO" id="GO:0008843">
    <property type="term" value="F:endochitinase activity"/>
    <property type="evidence" value="ECO:0007669"/>
    <property type="project" value="UniProtKB-EC"/>
</dbReference>
<dbReference type="PROSITE" id="PS51910">
    <property type="entry name" value="GH18_2"/>
    <property type="match status" value="1"/>
</dbReference>
<keyword evidence="9" id="KW-0325">Glycoprotein</keyword>
<dbReference type="SUPFAM" id="SSF48403">
    <property type="entry name" value="Ankyrin repeat"/>
    <property type="match status" value="3"/>
</dbReference>
<feature type="domain" description="GH18" evidence="19">
    <location>
        <begin position="631"/>
        <end position="875"/>
    </location>
</feature>
<evidence type="ECO:0000256" key="12">
    <source>
        <dbReference type="ARBA" id="ARBA00023326"/>
    </source>
</evidence>
<dbReference type="PROSITE" id="PS01095">
    <property type="entry name" value="GH18_1"/>
    <property type="match status" value="1"/>
</dbReference>
<dbReference type="SMART" id="SM00636">
    <property type="entry name" value="Glyco_18"/>
    <property type="match status" value="1"/>
</dbReference>
<evidence type="ECO:0000313" key="20">
    <source>
        <dbReference type="EMBL" id="RHZ43690.1"/>
    </source>
</evidence>
<dbReference type="InterPro" id="IPR017853">
    <property type="entry name" value="GH"/>
</dbReference>
<evidence type="ECO:0000256" key="3">
    <source>
        <dbReference type="ARBA" id="ARBA00004834"/>
    </source>
</evidence>
<dbReference type="Gene3D" id="2.60.120.200">
    <property type="match status" value="1"/>
</dbReference>
<dbReference type="EC" id="3.2.1.55" evidence="17"/>
<dbReference type="InterPro" id="IPR001579">
    <property type="entry name" value="Glyco_hydro_18_chit_AS"/>
</dbReference>
<keyword evidence="6" id="KW-0732">Signal</keyword>
<dbReference type="PROSITE" id="PS50088">
    <property type="entry name" value="ANK_REPEAT"/>
    <property type="match status" value="6"/>
</dbReference>
<dbReference type="Pfam" id="PF05270">
    <property type="entry name" value="AbfB"/>
    <property type="match status" value="1"/>
</dbReference>
<dbReference type="GO" id="GO:0046556">
    <property type="term" value="F:alpha-L-arabinofuranosidase activity"/>
    <property type="evidence" value="ECO:0007669"/>
    <property type="project" value="UniProtKB-UniRule"/>
</dbReference>
<evidence type="ECO:0000256" key="4">
    <source>
        <dbReference type="ARBA" id="ARBA00006963"/>
    </source>
</evidence>
<keyword evidence="21" id="KW-1185">Reference proteome</keyword>
<organism evidence="20 21">
    <name type="scientific">Aspergillus thermomutatus</name>
    <name type="common">Neosartorya pseudofischeri</name>
    <dbReference type="NCBI Taxonomy" id="41047"/>
    <lineage>
        <taxon>Eukaryota</taxon>
        <taxon>Fungi</taxon>
        <taxon>Dikarya</taxon>
        <taxon>Ascomycota</taxon>
        <taxon>Pezizomycotina</taxon>
        <taxon>Eurotiomycetes</taxon>
        <taxon>Eurotiomycetidae</taxon>
        <taxon>Eurotiales</taxon>
        <taxon>Aspergillaceae</taxon>
        <taxon>Aspergillus</taxon>
        <taxon>Aspergillus subgen. Fumigati</taxon>
    </lineage>
</organism>
<sequence length="2043" mass="221247">MSSPVLSLHQHYFHGSMVPATRGSPVQYVGMSSLHITKAYGVFISPGTGYRNNAASSTATGDAAKGMYAVLDGTHYNGGCCFDYSNAETNSHDMGNGHMEAIYFGDNTVWGTGAGSGPWVMADLENSLFSGSSPSNNTANLSISYRFLTAIVKGRSNQWAIRGANAVSGLLSTYYNSARPSVSGYNPMSKEGAIILGIGGDNSNGAQGTFYEGVMTSGYPSDAMENLVQANIVAAKYATTSLTSGLALTIGSSISLRATTAGYTARYIAHNGLTIISEIVSSSSATALKQQASWTVRAGLANTACFSFESKDTPGSFIWHYNFVLQLAANDGTKQMHEDATFCLQAGINGQGNSIRLWNYPTRYFRHYNNVLYAASNGGVHTFDAATSFNDDRAAVSKITPKTHYAAAVRSACGREDRRGERLVGIVALAEIRVAAVRLAGRDGGAAVVVQAAAVAESAALACGVEGVAAVSVLRDGERGEKRLAPGDGDGAGVVPVRGGSGAVGEAGLDAGGAVAGREGRVEGEEELRGDDVVEADLLAGHVACGIPLAAPGRRVGRHDCAGWGVDDSGGVPRLWGLGVGEVIGDYGPWLSWGRHADPVVDGPVPIDEINPGDPVLEPETDARITGLDFYGFDGVDIDWEYPVAEERSGRKEDFDNFPKWMRNLRSQLQSSGKKYGLTLTLPASYWYLQHFDIKRLQESVDWFNVMSYDMHGTWDQNNTWVGPFLNPHTNLTEIKGALDLLWRNDIEPAKVTMGLAYYGRSFTLSSPDCFEPGCTYKSGGNAGQCSSTVGFLLNSEIQTIISENGLTPKFYEEDAVKAIHWGDQWVSYDDADTFKIRGDFANSQCLGGVMVWAISHDDHKSTSAEGLMTGLGKKRMQLPSYSAASAAPSTLTKRDDSAGSNVDVCRWTNCGENCPAGWKWIRRADSDTLSMTDETYCYSGQDSRKFCCPGDVDLPSCQWRGMPKHGGNCSPGCKDGEVEVGTLGYPYCQTKHQSACCTVTPSTAPYGECKWVGSAGLCSSSGGHKDCPSDYPTFVFASSNGAGGEQTCTQGAKSFCCKGEVPWQFKKCSWQKKATNFLRAEAFCESSCPEGQTRLGMHAGDCGLGWEAYCCAGDPPPPPKTDDGGSTEPNTTTVEPRDPNHLYYYEYQSLISRYMQDPGAPPDFHSYSWSPEEDQALVERTKLNLYDFELFNTYNARTMVSNVQALIDLYDHTGPPVTYGDHFLMAEMNAAINQSGGGIDRYAYVSDLMANPRTADEALNYMDTAVDDLCTIQEAEGTAPAKRDTPAAESDNADLEERHINIVDISTDSKVNGQPTMRTILRGIRNGDLTLHYARWEHFNDRNGDGSREGPLLEIAYWIGSEIGTLGANANEYQETDNDKWVVFHFHYNNDGLLFRPKKGQMYIGCTSITVFHGQTLDNGARGDNRIWNRDDGRDGNPNTGNTRSRALQCPRGQRWYIAQAAAPSAAGNHYYATELAEFARTLYDQGYLGAQAFRLIYPGSDNPFEFHTSQYQQFGDGMSRNFLMVEREIMAGWTEKNDLATARHLLNRNVSPDEPYSDPPLSVAIRHQRLDIVQLLYEHNVKGFMGEFNATEIHVAARVGNLAILEFIWNKLKPRHQHDGFLHRADLDGMTPLHDAAASGSLDCVRFLLREGADVNSCPEHGMTPLHYAAKSPNAREIIEVLVQAGAQVDAAASNGESALFGAVESDDKDAVAALLRAGASVTLRNQYNETVLHTAAYSSSLSLLQTLVDAGADMTARSTSNSTILHRAAEAGRVETVAWILQHTHLPADDANSYGWTPLHFAAAKNHLSTVKFLVEECGADISALPSFPRNASALHLATHCFGEDPIPRANCTRPVADNTSLISYLLAHGADVWARADDGILMGGYESGENIFRELHECTSGPESEDDCDTVTPLDCAAAIGSIPKAQALLAAGADINARSRTGMGWTALLHAVTTLPPHSPGGPITPIVRFLIQNGADVRIVDTKGRSVVHYLCYYLRATEPVREFLVETGVYKEDLEAALDLKLIPGLMRDLIYRNQS</sequence>
<dbReference type="SMART" id="SM00248">
    <property type="entry name" value="ANK"/>
    <property type="match status" value="12"/>
</dbReference>
<evidence type="ECO:0000256" key="6">
    <source>
        <dbReference type="ARBA" id="ARBA00022729"/>
    </source>
</evidence>
<dbReference type="PROSITE" id="PS50297">
    <property type="entry name" value="ANK_REP_REGION"/>
    <property type="match status" value="6"/>
</dbReference>
<dbReference type="GO" id="GO:0046373">
    <property type="term" value="P:L-arabinose metabolic process"/>
    <property type="evidence" value="ECO:0007669"/>
    <property type="project" value="UniProtKB-UniRule"/>
</dbReference>
<dbReference type="Gene3D" id="1.25.40.20">
    <property type="entry name" value="Ankyrin repeat-containing domain"/>
    <property type="match status" value="4"/>
</dbReference>
<name>A0A397G6F2_ASPTH</name>
<dbReference type="Proteomes" id="UP000215305">
    <property type="component" value="Unassembled WGS sequence"/>
</dbReference>
<dbReference type="RefSeq" id="XP_026609944.1">
    <property type="nucleotide sequence ID" value="XM_026754577.1"/>
</dbReference>
<keyword evidence="17" id="KW-0858">Xylan degradation</keyword>
<feature type="repeat" description="ANK" evidence="15">
    <location>
        <begin position="1797"/>
        <end position="1819"/>
    </location>
</feature>
<evidence type="ECO:0000256" key="10">
    <source>
        <dbReference type="ARBA" id="ARBA00023277"/>
    </source>
</evidence>
<evidence type="ECO:0000313" key="21">
    <source>
        <dbReference type="Proteomes" id="UP000215305"/>
    </source>
</evidence>
<comment type="pathway">
    <text evidence="3 17">Glycan metabolism; L-arabinan degradation.</text>
</comment>
<keyword evidence="7 16" id="KW-0378">Hydrolase</keyword>
<keyword evidence="10 17" id="KW-0119">Carbohydrate metabolism</keyword>
<evidence type="ECO:0000256" key="14">
    <source>
        <dbReference type="PIRSR" id="PIRSR638964-3"/>
    </source>
</evidence>
<feature type="repeat" description="ANK" evidence="15">
    <location>
        <begin position="1730"/>
        <end position="1762"/>
    </location>
</feature>
<protein>
    <recommendedName>
        <fullName evidence="17">Alpha-L-arabinofuranosidase</fullName>
        <ecNumber evidence="17">3.2.1.55</ecNumber>
    </recommendedName>
</protein>
<dbReference type="InterPro" id="IPR013320">
    <property type="entry name" value="ConA-like_dom_sf"/>
</dbReference>
<comment type="similarity">
    <text evidence="4 17">Belongs to the glycosyl hydrolase 54 family.</text>
</comment>
<dbReference type="VEuPathDB" id="FungiDB:CDV56_100958"/>
<feature type="repeat" description="ANK" evidence="15">
    <location>
        <begin position="1630"/>
        <end position="1662"/>
    </location>
</feature>
<accession>A0A397G6F2</accession>
<dbReference type="Gene3D" id="3.10.50.10">
    <property type="match status" value="1"/>
</dbReference>
<feature type="repeat" description="ANK" evidence="15">
    <location>
        <begin position="1697"/>
        <end position="1729"/>
    </location>
</feature>
<evidence type="ECO:0000256" key="15">
    <source>
        <dbReference type="PROSITE-ProRule" id="PRU00023"/>
    </source>
</evidence>
<comment type="caution">
    <text evidence="20">The sequence shown here is derived from an EMBL/GenBank/DDBJ whole genome shotgun (WGS) entry which is preliminary data.</text>
</comment>
<feature type="region of interest" description="Disordered" evidence="18">
    <location>
        <begin position="1277"/>
        <end position="1297"/>
    </location>
</feature>
<comment type="subcellular location">
    <subcellularLocation>
        <location evidence="17">Secreted</location>
    </subcellularLocation>
</comment>
<evidence type="ECO:0000259" key="19">
    <source>
        <dbReference type="PROSITE" id="PS51910"/>
    </source>
</evidence>
<dbReference type="GO" id="GO:0045493">
    <property type="term" value="P:xylan catabolic process"/>
    <property type="evidence" value="ECO:0007669"/>
    <property type="project" value="UniProtKB-KW"/>
</dbReference>
<feature type="repeat" description="ANK" evidence="15">
    <location>
        <begin position="1663"/>
        <end position="1696"/>
    </location>
</feature>
<dbReference type="PANTHER" id="PTHR39447:SF2">
    <property type="entry name" value="ALPHA-L-ARABINOFURANOSIDASE B"/>
    <property type="match status" value="1"/>
</dbReference>
<evidence type="ECO:0000256" key="11">
    <source>
        <dbReference type="ARBA" id="ARBA00023295"/>
    </source>
</evidence>
<dbReference type="InterPro" id="IPR001223">
    <property type="entry name" value="Glyco_hydro18_cat"/>
</dbReference>
<dbReference type="UniPathway" id="UPA00667"/>
<evidence type="ECO:0000256" key="5">
    <source>
        <dbReference type="ARBA" id="ARBA00008682"/>
    </source>
</evidence>
<dbReference type="InterPro" id="IPR038964">
    <property type="entry name" value="ABFB"/>
</dbReference>
<feature type="compositionally biased region" description="Basic and acidic residues" evidence="18">
    <location>
        <begin position="1424"/>
        <end position="1436"/>
    </location>
</feature>
<evidence type="ECO:0000256" key="2">
    <source>
        <dbReference type="ARBA" id="ARBA00001462"/>
    </source>
</evidence>
<keyword evidence="15" id="KW-0040">ANK repeat</keyword>
<dbReference type="Pfam" id="PF00704">
    <property type="entry name" value="Glyco_hydro_18"/>
    <property type="match status" value="1"/>
</dbReference>
<dbReference type="OrthoDB" id="366390at2759"/>
<keyword evidence="11 16" id="KW-0326">Glycosidase</keyword>
<dbReference type="InterPro" id="IPR036195">
    <property type="entry name" value="AbfB_ABD_sf"/>
</dbReference>
<dbReference type="InterPro" id="IPR007934">
    <property type="entry name" value="AbfB_ABD"/>
</dbReference>
<feature type="repeat" description="ANK" evidence="15">
    <location>
        <begin position="1913"/>
        <end position="1945"/>
    </location>
</feature>
<dbReference type="Gene3D" id="2.80.10.50">
    <property type="match status" value="1"/>
</dbReference>
<gene>
    <name evidence="20" type="ORF">CDV56_100958</name>
</gene>
<dbReference type="Pfam" id="PF09206">
    <property type="entry name" value="ArabFuran-catal"/>
    <property type="match status" value="1"/>
</dbReference>
<dbReference type="SUPFAM" id="SSF51445">
    <property type="entry name" value="(Trans)glycosidases"/>
    <property type="match status" value="1"/>
</dbReference>
<dbReference type="GO" id="GO:0005576">
    <property type="term" value="C:extracellular region"/>
    <property type="evidence" value="ECO:0007669"/>
    <property type="project" value="UniProtKB-SubCell"/>
</dbReference>
<dbReference type="InterPro" id="IPR002110">
    <property type="entry name" value="Ankyrin_rpt"/>
</dbReference>
<dbReference type="GO" id="GO:0031222">
    <property type="term" value="P:arabinan catabolic process"/>
    <property type="evidence" value="ECO:0007669"/>
    <property type="project" value="UniProtKB-UniRule"/>
</dbReference>
<dbReference type="InterPro" id="IPR011583">
    <property type="entry name" value="Chitinase_II/V-like_cat"/>
</dbReference>
<keyword evidence="17" id="KW-0964">Secreted</keyword>
<feature type="region of interest" description="Disordered" evidence="18">
    <location>
        <begin position="1118"/>
        <end position="1138"/>
    </location>
</feature>
<comment type="catalytic activity">
    <reaction evidence="1">
        <text>Random endo-hydrolysis of N-acetyl-beta-D-glucosaminide (1-&gt;4)-beta-linkages in chitin and chitodextrins.</text>
        <dbReference type="EC" id="3.2.1.14"/>
    </reaction>
</comment>
<dbReference type="GO" id="GO:0006032">
    <property type="term" value="P:chitin catabolic process"/>
    <property type="evidence" value="ECO:0007669"/>
    <property type="project" value="UniProtKB-KW"/>
</dbReference>
<dbReference type="CDD" id="cd23399">
    <property type="entry name" value="beta-trefoil_ABD_ABFB"/>
    <property type="match status" value="1"/>
</dbReference>
<comment type="similarity">
    <text evidence="5">Belongs to the glycosyl hydrolase 18 family. Chitinase class V subfamily.</text>
</comment>
<dbReference type="STRING" id="41047.A0A397G6F2"/>
<keyword evidence="14" id="KW-1015">Disulfide bond</keyword>
<feature type="active site" description="Proton donor" evidence="13">
    <location>
        <position position="201"/>
    </location>
</feature>
<evidence type="ECO:0000256" key="17">
    <source>
        <dbReference type="RuleBase" id="RU367111"/>
    </source>
</evidence>
<dbReference type="FunFam" id="2.80.10.50:FF:000059">
    <property type="entry name" value="Probable alpha-L-arabinofuranosidase B"/>
    <property type="match status" value="1"/>
</dbReference>
<dbReference type="Pfam" id="PF12796">
    <property type="entry name" value="Ank_2"/>
    <property type="match status" value="2"/>
</dbReference>
<feature type="region of interest" description="Disordered" evidence="18">
    <location>
        <begin position="1424"/>
        <end position="1447"/>
    </location>
</feature>
<keyword evidence="12 17" id="KW-0624">Polysaccharide degradation</keyword>
<dbReference type="Gene3D" id="3.20.20.80">
    <property type="entry name" value="Glycosidases"/>
    <property type="match status" value="1"/>
</dbReference>
<dbReference type="GO" id="GO:0008061">
    <property type="term" value="F:chitin binding"/>
    <property type="evidence" value="ECO:0007669"/>
    <property type="project" value="InterPro"/>
</dbReference>
<feature type="active site" description="Nucleophile" evidence="13">
    <location>
        <position position="125"/>
    </location>
</feature>
<dbReference type="SUPFAM" id="SSF49899">
    <property type="entry name" value="Concanavalin A-like lectins/glucanases"/>
    <property type="match status" value="1"/>
</dbReference>
<dbReference type="PRINTS" id="PR01415">
    <property type="entry name" value="ANKYRIN"/>
</dbReference>
<dbReference type="PANTHER" id="PTHR39447">
    <property type="entry name" value="ALPHA-L-ARABINOFURANOSIDASE B"/>
    <property type="match status" value="1"/>
</dbReference>
<dbReference type="SUPFAM" id="SSF110221">
    <property type="entry name" value="AbfB domain"/>
    <property type="match status" value="1"/>
</dbReference>
<feature type="disulfide bond" evidence="14">
    <location>
        <begin position="80"/>
        <end position="81"/>
    </location>
</feature>
<dbReference type="InterPro" id="IPR036770">
    <property type="entry name" value="Ankyrin_rpt-contain_sf"/>
</dbReference>
<dbReference type="GeneID" id="38122932"/>
<dbReference type="InterPro" id="IPR029070">
    <property type="entry name" value="Chitinase_insertion_sf"/>
</dbReference>
<feature type="disulfide bond" evidence="14">
    <location>
        <begin position="305"/>
        <end position="343"/>
    </location>
</feature>
<evidence type="ECO:0000256" key="1">
    <source>
        <dbReference type="ARBA" id="ARBA00000822"/>
    </source>
</evidence>
<dbReference type="InterPro" id="IPR015289">
    <property type="entry name" value="A-L-arabinofuranosidase_B_cat"/>
</dbReference>
<dbReference type="GO" id="GO:0045490">
    <property type="term" value="P:pectin catabolic process"/>
    <property type="evidence" value="ECO:0007669"/>
    <property type="project" value="TreeGrafter"/>
</dbReference>
<comment type="catalytic activity">
    <reaction evidence="2 17">
        <text>Hydrolysis of terminal non-reducing alpha-L-arabinofuranoside residues in alpha-L-arabinosides.</text>
        <dbReference type="EC" id="3.2.1.55"/>
    </reaction>
</comment>
<evidence type="ECO:0000256" key="16">
    <source>
        <dbReference type="RuleBase" id="RU000489"/>
    </source>
</evidence>
<evidence type="ECO:0000256" key="7">
    <source>
        <dbReference type="ARBA" id="ARBA00022801"/>
    </source>
</evidence>
<evidence type="ECO:0000256" key="8">
    <source>
        <dbReference type="ARBA" id="ARBA00023024"/>
    </source>
</evidence>
<dbReference type="Pfam" id="PF13637">
    <property type="entry name" value="Ank_4"/>
    <property type="match status" value="1"/>
</dbReference>
<dbReference type="SUPFAM" id="SSF54556">
    <property type="entry name" value="Chitinase insertion domain"/>
    <property type="match status" value="1"/>
</dbReference>
<evidence type="ECO:0000256" key="9">
    <source>
        <dbReference type="ARBA" id="ARBA00023180"/>
    </source>
</evidence>
<evidence type="ECO:0000256" key="18">
    <source>
        <dbReference type="SAM" id="MobiDB-lite"/>
    </source>
</evidence>
<evidence type="ECO:0000256" key="13">
    <source>
        <dbReference type="PIRSR" id="PIRSR638964-1"/>
    </source>
</evidence>
<keyword evidence="8" id="KW-0146">Chitin degradation</keyword>